<dbReference type="CDD" id="cd07813">
    <property type="entry name" value="COQ10p_like"/>
    <property type="match status" value="1"/>
</dbReference>
<dbReference type="Gene3D" id="3.30.530.20">
    <property type="match status" value="1"/>
</dbReference>
<name>A0A381N2E0_9ZZZZ</name>
<feature type="domain" description="Coenzyme Q-binding protein COQ10 START" evidence="1">
    <location>
        <begin position="11"/>
        <end position="133"/>
    </location>
</feature>
<dbReference type="SUPFAM" id="SSF55961">
    <property type="entry name" value="Bet v1-like"/>
    <property type="match status" value="1"/>
</dbReference>
<dbReference type="AlphaFoldDB" id="A0A381N2E0"/>
<dbReference type="PANTHER" id="PTHR12901:SF10">
    <property type="entry name" value="COENZYME Q-BINDING PROTEIN COQ10, MITOCHONDRIAL"/>
    <property type="match status" value="1"/>
</dbReference>
<sequence>MRTVERSVLLPYSAKALQALVNDVDCYSEFVPGCKSSSVIEEGNDFVVARLELSGRGVSESLVTRNDQSESGIIVLSLVSGPFESFNGQWSFTDLGVGCRVGLEVSFRLKSLMIDSLLWPFFGKIIDGLVDSFSKRARDVLTDEDSN</sequence>
<proteinExistence type="predicted"/>
<organism evidence="2">
    <name type="scientific">marine metagenome</name>
    <dbReference type="NCBI Taxonomy" id="408172"/>
    <lineage>
        <taxon>unclassified sequences</taxon>
        <taxon>metagenomes</taxon>
        <taxon>ecological metagenomes</taxon>
    </lineage>
</organism>
<dbReference type="GO" id="GO:0048039">
    <property type="term" value="F:ubiquinone binding"/>
    <property type="evidence" value="ECO:0007669"/>
    <property type="project" value="InterPro"/>
</dbReference>
<protein>
    <recommendedName>
        <fullName evidence="1">Coenzyme Q-binding protein COQ10 START domain-containing protein</fullName>
    </recommendedName>
</protein>
<dbReference type="GO" id="GO:0045333">
    <property type="term" value="P:cellular respiration"/>
    <property type="evidence" value="ECO:0007669"/>
    <property type="project" value="InterPro"/>
</dbReference>
<dbReference type="InterPro" id="IPR023393">
    <property type="entry name" value="START-like_dom_sf"/>
</dbReference>
<dbReference type="InterPro" id="IPR044996">
    <property type="entry name" value="COQ10-like"/>
</dbReference>
<evidence type="ECO:0000313" key="2">
    <source>
        <dbReference type="EMBL" id="SUZ48697.1"/>
    </source>
</evidence>
<dbReference type="Pfam" id="PF03364">
    <property type="entry name" value="Polyketide_cyc"/>
    <property type="match status" value="1"/>
</dbReference>
<gene>
    <name evidence="2" type="ORF">METZ01_LOCUS1551</name>
</gene>
<dbReference type="InterPro" id="IPR005031">
    <property type="entry name" value="COQ10_START"/>
</dbReference>
<dbReference type="PANTHER" id="PTHR12901">
    <property type="entry name" value="SPERM PROTEIN HOMOLOG"/>
    <property type="match status" value="1"/>
</dbReference>
<reference evidence="2" key="1">
    <citation type="submission" date="2018-05" db="EMBL/GenBank/DDBJ databases">
        <authorList>
            <person name="Lanie J.A."/>
            <person name="Ng W.-L."/>
            <person name="Kazmierczak K.M."/>
            <person name="Andrzejewski T.M."/>
            <person name="Davidsen T.M."/>
            <person name="Wayne K.J."/>
            <person name="Tettelin H."/>
            <person name="Glass J.I."/>
            <person name="Rusch D."/>
            <person name="Podicherti R."/>
            <person name="Tsui H.-C.T."/>
            <person name="Winkler M.E."/>
        </authorList>
    </citation>
    <scope>NUCLEOTIDE SEQUENCE</scope>
</reference>
<evidence type="ECO:0000259" key="1">
    <source>
        <dbReference type="Pfam" id="PF03364"/>
    </source>
</evidence>
<accession>A0A381N2E0</accession>
<dbReference type="EMBL" id="UINC01000081">
    <property type="protein sequence ID" value="SUZ48697.1"/>
    <property type="molecule type" value="Genomic_DNA"/>
</dbReference>